<dbReference type="Proteomes" id="UP000245119">
    <property type="component" value="Linkage Group LG1"/>
</dbReference>
<evidence type="ECO:0000313" key="1">
    <source>
        <dbReference type="EMBL" id="PVD39115.1"/>
    </source>
</evidence>
<dbReference type="AlphaFoldDB" id="A0A2T7Q0B7"/>
<accession>A0A2T7Q0B7</accession>
<sequence length="101" mass="11203">MSAEPQEHKLSHLMDALLRVRDGFLSCEAQLDGVHKSLSKPYLTSAPRWQIIVDDQPPGVRITAHVLEVAHCSFFPLPAFCACVTRADSQSISCNLKMIAR</sequence>
<gene>
    <name evidence="1" type="ORF">C0Q70_01743</name>
</gene>
<name>A0A2T7Q0B7_POMCA</name>
<protein>
    <submittedName>
        <fullName evidence="1">Uncharacterized protein</fullName>
    </submittedName>
</protein>
<organism evidence="1 2">
    <name type="scientific">Pomacea canaliculata</name>
    <name type="common">Golden apple snail</name>
    <dbReference type="NCBI Taxonomy" id="400727"/>
    <lineage>
        <taxon>Eukaryota</taxon>
        <taxon>Metazoa</taxon>
        <taxon>Spiralia</taxon>
        <taxon>Lophotrochozoa</taxon>
        <taxon>Mollusca</taxon>
        <taxon>Gastropoda</taxon>
        <taxon>Caenogastropoda</taxon>
        <taxon>Architaenioglossa</taxon>
        <taxon>Ampullarioidea</taxon>
        <taxon>Ampullariidae</taxon>
        <taxon>Pomacea</taxon>
    </lineage>
</organism>
<keyword evidence="2" id="KW-1185">Reference proteome</keyword>
<dbReference type="EMBL" id="PZQS01000001">
    <property type="protein sequence ID" value="PVD39115.1"/>
    <property type="molecule type" value="Genomic_DNA"/>
</dbReference>
<comment type="caution">
    <text evidence="1">The sequence shown here is derived from an EMBL/GenBank/DDBJ whole genome shotgun (WGS) entry which is preliminary data.</text>
</comment>
<proteinExistence type="predicted"/>
<evidence type="ECO:0000313" key="2">
    <source>
        <dbReference type="Proteomes" id="UP000245119"/>
    </source>
</evidence>
<reference evidence="1 2" key="1">
    <citation type="submission" date="2018-04" db="EMBL/GenBank/DDBJ databases">
        <title>The genome of golden apple snail Pomacea canaliculata provides insight into stress tolerance and invasive adaptation.</title>
        <authorList>
            <person name="Liu C."/>
            <person name="Liu B."/>
            <person name="Ren Y."/>
            <person name="Zhang Y."/>
            <person name="Wang H."/>
            <person name="Li S."/>
            <person name="Jiang F."/>
            <person name="Yin L."/>
            <person name="Zhang G."/>
            <person name="Qian W."/>
            <person name="Fan W."/>
        </authorList>
    </citation>
    <scope>NUCLEOTIDE SEQUENCE [LARGE SCALE GENOMIC DNA]</scope>
    <source>
        <strain evidence="1">SZHN2017</strain>
        <tissue evidence="1">Muscle</tissue>
    </source>
</reference>